<dbReference type="EMBL" id="KJ711099">
    <property type="protein sequence ID" value="AJP06344.1"/>
    <property type="molecule type" value="mRNA"/>
</dbReference>
<dbReference type="AlphaFoldDB" id="A0A0K0M7E0"/>
<dbReference type="PROSITE" id="PS51635">
    <property type="entry name" value="PNPLA"/>
    <property type="match status" value="1"/>
</dbReference>
<dbReference type="InterPro" id="IPR002641">
    <property type="entry name" value="PNPLA_dom"/>
</dbReference>
<comment type="function">
    <text evidence="6">Lipolytic acyl hydrolase (LAH).</text>
</comment>
<evidence type="ECO:0000256" key="2">
    <source>
        <dbReference type="ARBA" id="ARBA00022801"/>
    </source>
</evidence>
<evidence type="ECO:0000256" key="3">
    <source>
        <dbReference type="ARBA" id="ARBA00022963"/>
    </source>
</evidence>
<evidence type="ECO:0000256" key="5">
    <source>
        <dbReference type="PROSITE-ProRule" id="PRU01161"/>
    </source>
</evidence>
<dbReference type="PANTHER" id="PTHR32241:SF3">
    <property type="entry name" value="PATATIN-LIKE PROTEIN 6"/>
    <property type="match status" value="1"/>
</dbReference>
<reference evidence="8" key="1">
    <citation type="submission" date="2014-04" db="EMBL/GenBank/DDBJ databases">
        <title>The genes involved in the male and female cone development in Pinus tabuliformis.</title>
        <authorList>
            <person name="Niu S."/>
            <person name="Li W."/>
            <person name="Chen X."/>
        </authorList>
    </citation>
    <scope>NUCLEOTIDE SEQUENCE</scope>
</reference>
<keyword evidence="3 6" id="KW-0442">Lipid degradation</keyword>
<comment type="domain">
    <text evidence="6">The nitrogen atoms of the two glycine residues in the GGXR motif define the oxyanion hole, and stabilize the oxyanion that forms during the nucleophilic attack by the catalytic serine during substrate cleavage.</text>
</comment>
<sequence length="422" mass="46353">MEVGLEAGHGRLSCDSNNLSYQIFSALENNFLFGYDWEKERLPGGKVRILSIDGGGMHGIVAGRTLAYLEEALQKKTGDSEARIADFFDVVIGTGVGGLIAAMLFANDGSGRPLCRAEEVWRLLAEEGSRMFKPTSGGIFAKFRRKGANFSGKSMERVLKRLFSAKDGRSLTLKDTLKPILIPCYDLSSAAPFLFSRADALETDNFDFRLWEICRAAAAVPGFFEPVQLSSVDGQTICTAIDAGLVMSNPTAAAITHVVHHKQEFPLVVGVEDLLVLSVGTGQFDRAYNYEKVRRWGADQWAKPVITIVGDGISDTVDHAISMAFGQSRRNYVRIQSNGFTDKCVGDTDDPSEANVKMLLNFADSVLKQKGMESVPFGGKRKLSLSNAERLEWFADELVCEHRSRLSRPIPTVVLKQATRSH</sequence>
<evidence type="ECO:0000313" key="8">
    <source>
        <dbReference type="EMBL" id="AJP06344.1"/>
    </source>
</evidence>
<comment type="similarity">
    <text evidence="1 6">Belongs to the patatin family.</text>
</comment>
<keyword evidence="4 6" id="KW-0443">Lipid metabolism</keyword>
<feature type="domain" description="PNPLA" evidence="7">
    <location>
        <begin position="50"/>
        <end position="255"/>
    </location>
</feature>
<evidence type="ECO:0000256" key="6">
    <source>
        <dbReference type="RuleBase" id="RU361262"/>
    </source>
</evidence>
<accession>A0A0K0M7E0</accession>
<name>A0A0K0M7E0_PINTB</name>
<organism evidence="8">
    <name type="scientific">Pinus tabuliformis</name>
    <name type="common">Chinese red pine</name>
    <name type="synonym">Pinus leucosperma</name>
    <dbReference type="NCBI Taxonomy" id="88731"/>
    <lineage>
        <taxon>Eukaryota</taxon>
        <taxon>Viridiplantae</taxon>
        <taxon>Streptophyta</taxon>
        <taxon>Embryophyta</taxon>
        <taxon>Tracheophyta</taxon>
        <taxon>Spermatophyta</taxon>
        <taxon>Pinopsida</taxon>
        <taxon>Pinidae</taxon>
        <taxon>Conifers I</taxon>
        <taxon>Pinales</taxon>
        <taxon>Pinaceae</taxon>
        <taxon>Pinus</taxon>
        <taxon>Pinus subgen. Pinus</taxon>
    </lineage>
</organism>
<dbReference type="Pfam" id="PF01734">
    <property type="entry name" value="Patatin"/>
    <property type="match status" value="1"/>
</dbReference>
<dbReference type="InterPro" id="IPR016035">
    <property type="entry name" value="Acyl_Trfase/lysoPLipase"/>
</dbReference>
<protein>
    <recommendedName>
        <fullName evidence="6">Patatin</fullName>
        <ecNumber evidence="6">3.1.1.-</ecNumber>
    </recommendedName>
</protein>
<dbReference type="GO" id="GO:0016042">
    <property type="term" value="P:lipid catabolic process"/>
    <property type="evidence" value="ECO:0007669"/>
    <property type="project" value="UniProtKB-KW"/>
</dbReference>
<dbReference type="GO" id="GO:0016787">
    <property type="term" value="F:hydrolase activity"/>
    <property type="evidence" value="ECO:0007669"/>
    <property type="project" value="UniProtKB-KW"/>
</dbReference>
<evidence type="ECO:0000256" key="4">
    <source>
        <dbReference type="ARBA" id="ARBA00023098"/>
    </source>
</evidence>
<dbReference type="Gene3D" id="3.40.1090.10">
    <property type="entry name" value="Cytosolic phospholipase A2 catalytic domain"/>
    <property type="match status" value="1"/>
</dbReference>
<comment type="caution">
    <text evidence="5">Lacks conserved residue(s) required for the propagation of feature annotation.</text>
</comment>
<evidence type="ECO:0000259" key="7">
    <source>
        <dbReference type="PROSITE" id="PS51635"/>
    </source>
</evidence>
<dbReference type="PANTHER" id="PTHR32241">
    <property type="entry name" value="PATATIN-LIKE PROTEIN 6"/>
    <property type="match status" value="1"/>
</dbReference>
<dbReference type="SUPFAM" id="SSF52151">
    <property type="entry name" value="FabD/lysophospholipase-like"/>
    <property type="match status" value="1"/>
</dbReference>
<dbReference type="EC" id="3.1.1.-" evidence="6"/>
<proteinExistence type="evidence at transcript level"/>
<feature type="short sequence motif" description="GXGXXG" evidence="5">
    <location>
        <begin position="54"/>
        <end position="59"/>
    </location>
</feature>
<keyword evidence="2 6" id="KW-0378">Hydrolase</keyword>
<evidence type="ECO:0000256" key="1">
    <source>
        <dbReference type="ARBA" id="ARBA00010240"/>
    </source>
</evidence>